<evidence type="ECO:0000256" key="1">
    <source>
        <dbReference type="ARBA" id="ARBA00023125"/>
    </source>
</evidence>
<dbReference type="InterPro" id="IPR001647">
    <property type="entry name" value="HTH_TetR"/>
</dbReference>
<dbReference type="EMBL" id="BAAAOP010000012">
    <property type="protein sequence ID" value="GAA2190489.1"/>
    <property type="molecule type" value="Genomic_DNA"/>
</dbReference>
<keyword evidence="5" id="KW-1185">Reference proteome</keyword>
<dbReference type="PANTHER" id="PTHR30328">
    <property type="entry name" value="TRANSCRIPTIONAL REPRESSOR"/>
    <property type="match status" value="1"/>
</dbReference>
<sequence>MLSSDACPEVLPALMRQNGGVTQTKDRQRDADRTRAELLEMATAAFSESGFTGTSVDEIAMRTRTTKRMIYYYFGSKEGLYVAVLEQAYLGIREAERGLDVAGLAPLEAVRRLAELTYDHHLEHEAFIRLVAVENVHHGRFIRRLDSLREASRPALGILEDVLARGCADGVFRDDVDALEVHMLISSYCVFQVANQHTFGFLFGVDMRDDKRRERLRGVIGDVVVSWLTNGASAGRRD</sequence>
<dbReference type="SUPFAM" id="SSF48498">
    <property type="entry name" value="Tetracyclin repressor-like, C-terminal domain"/>
    <property type="match status" value="1"/>
</dbReference>
<reference evidence="4 5" key="1">
    <citation type="journal article" date="2019" name="Int. J. Syst. Evol. Microbiol.">
        <title>The Global Catalogue of Microorganisms (GCM) 10K type strain sequencing project: providing services to taxonomists for standard genome sequencing and annotation.</title>
        <authorList>
            <consortium name="The Broad Institute Genomics Platform"/>
            <consortium name="The Broad Institute Genome Sequencing Center for Infectious Disease"/>
            <person name="Wu L."/>
            <person name="Ma J."/>
        </authorList>
    </citation>
    <scope>NUCLEOTIDE SEQUENCE [LARGE SCALE GENOMIC DNA]</scope>
    <source>
        <strain evidence="4 5">JCM 14919</strain>
    </source>
</reference>
<feature type="domain" description="HTH tetR-type" evidence="3">
    <location>
        <begin position="32"/>
        <end position="92"/>
    </location>
</feature>
<dbReference type="SUPFAM" id="SSF46689">
    <property type="entry name" value="Homeodomain-like"/>
    <property type="match status" value="1"/>
</dbReference>
<dbReference type="Pfam" id="PF00440">
    <property type="entry name" value="TetR_N"/>
    <property type="match status" value="1"/>
</dbReference>
<evidence type="ECO:0000259" key="3">
    <source>
        <dbReference type="PROSITE" id="PS50977"/>
    </source>
</evidence>
<comment type="caution">
    <text evidence="4">The sequence shown here is derived from an EMBL/GenBank/DDBJ whole genome shotgun (WGS) entry which is preliminary data.</text>
</comment>
<evidence type="ECO:0000313" key="5">
    <source>
        <dbReference type="Proteomes" id="UP001501084"/>
    </source>
</evidence>
<protein>
    <submittedName>
        <fullName evidence="4">TetR/AcrR family transcriptional regulator</fullName>
    </submittedName>
</protein>
<accession>A0ABN3B977</accession>
<proteinExistence type="predicted"/>
<keyword evidence="1 2" id="KW-0238">DNA-binding</keyword>
<dbReference type="Pfam" id="PF17938">
    <property type="entry name" value="TetR_C_29"/>
    <property type="match status" value="1"/>
</dbReference>
<evidence type="ECO:0000313" key="4">
    <source>
        <dbReference type="EMBL" id="GAA2190489.1"/>
    </source>
</evidence>
<dbReference type="InterPro" id="IPR050109">
    <property type="entry name" value="HTH-type_TetR-like_transc_reg"/>
</dbReference>
<dbReference type="PANTHER" id="PTHR30328:SF54">
    <property type="entry name" value="HTH-TYPE TRANSCRIPTIONAL REPRESSOR SCO4008"/>
    <property type="match status" value="1"/>
</dbReference>
<name>A0ABN3B977_9MICO</name>
<gene>
    <name evidence="4" type="ORF">GCM10009786_28030</name>
</gene>
<dbReference type="InterPro" id="IPR041474">
    <property type="entry name" value="NicS_C"/>
</dbReference>
<dbReference type="InterPro" id="IPR009057">
    <property type="entry name" value="Homeodomain-like_sf"/>
</dbReference>
<evidence type="ECO:0000256" key="2">
    <source>
        <dbReference type="PROSITE-ProRule" id="PRU00335"/>
    </source>
</evidence>
<dbReference type="InterPro" id="IPR036271">
    <property type="entry name" value="Tet_transcr_reg_TetR-rel_C_sf"/>
</dbReference>
<organism evidence="4 5">
    <name type="scientific">Leucobacter alluvii</name>
    <dbReference type="NCBI Taxonomy" id="340321"/>
    <lineage>
        <taxon>Bacteria</taxon>
        <taxon>Bacillati</taxon>
        <taxon>Actinomycetota</taxon>
        <taxon>Actinomycetes</taxon>
        <taxon>Micrococcales</taxon>
        <taxon>Microbacteriaceae</taxon>
        <taxon>Leucobacter</taxon>
    </lineage>
</organism>
<feature type="DNA-binding region" description="H-T-H motif" evidence="2">
    <location>
        <begin position="55"/>
        <end position="74"/>
    </location>
</feature>
<dbReference type="Gene3D" id="1.10.357.10">
    <property type="entry name" value="Tetracycline Repressor, domain 2"/>
    <property type="match status" value="1"/>
</dbReference>
<dbReference type="PRINTS" id="PR00455">
    <property type="entry name" value="HTHTETR"/>
</dbReference>
<dbReference type="Proteomes" id="UP001501084">
    <property type="component" value="Unassembled WGS sequence"/>
</dbReference>
<dbReference type="PROSITE" id="PS50977">
    <property type="entry name" value="HTH_TETR_2"/>
    <property type="match status" value="1"/>
</dbReference>